<feature type="transmembrane region" description="Helical" evidence="9">
    <location>
        <begin position="1291"/>
        <end position="1312"/>
    </location>
</feature>
<reference evidence="10" key="1">
    <citation type="submission" date="2022-01" db="EMBL/GenBank/DDBJ databases">
        <authorList>
            <person name="King R."/>
        </authorList>
    </citation>
    <scope>NUCLEOTIDE SEQUENCE</scope>
</reference>
<feature type="transmembrane region" description="Helical" evidence="9">
    <location>
        <begin position="1894"/>
        <end position="1920"/>
    </location>
</feature>
<evidence type="ECO:0000313" key="11">
    <source>
        <dbReference type="Proteomes" id="UP001153620"/>
    </source>
</evidence>
<evidence type="ECO:0000256" key="9">
    <source>
        <dbReference type="SAM" id="Phobius"/>
    </source>
</evidence>
<feature type="transmembrane region" description="Helical" evidence="9">
    <location>
        <begin position="987"/>
        <end position="1007"/>
    </location>
</feature>
<comment type="subcellular location">
    <subcellularLocation>
        <location evidence="1">Membrane</location>
        <topology evidence="1">Multi-pass membrane protein</topology>
    </subcellularLocation>
</comment>
<evidence type="ECO:0000256" key="2">
    <source>
        <dbReference type="ARBA" id="ARBA00022606"/>
    </source>
</evidence>
<evidence type="ECO:0008006" key="12">
    <source>
        <dbReference type="Google" id="ProtNLM"/>
    </source>
</evidence>
<feature type="transmembrane region" description="Helical" evidence="9">
    <location>
        <begin position="1138"/>
        <end position="1159"/>
    </location>
</feature>
<evidence type="ECO:0000256" key="3">
    <source>
        <dbReference type="ARBA" id="ARBA00022692"/>
    </source>
</evidence>
<feature type="transmembrane region" description="Helical" evidence="9">
    <location>
        <begin position="652"/>
        <end position="672"/>
    </location>
</feature>
<keyword evidence="5 9" id="KW-1133">Transmembrane helix</keyword>
<feature type="transmembrane region" description="Helical" evidence="9">
    <location>
        <begin position="793"/>
        <end position="812"/>
    </location>
</feature>
<feature type="transmembrane region" description="Helical" evidence="9">
    <location>
        <begin position="300"/>
        <end position="320"/>
    </location>
</feature>
<feature type="transmembrane region" description="Helical" evidence="9">
    <location>
        <begin position="1926"/>
        <end position="1946"/>
    </location>
</feature>
<feature type="transmembrane region" description="Helical" evidence="9">
    <location>
        <begin position="1383"/>
        <end position="1404"/>
    </location>
</feature>
<feature type="transmembrane region" description="Helical" evidence="9">
    <location>
        <begin position="545"/>
        <end position="570"/>
    </location>
</feature>
<organism evidence="10 11">
    <name type="scientific">Chironomus riparius</name>
    <dbReference type="NCBI Taxonomy" id="315576"/>
    <lineage>
        <taxon>Eukaryota</taxon>
        <taxon>Metazoa</taxon>
        <taxon>Ecdysozoa</taxon>
        <taxon>Arthropoda</taxon>
        <taxon>Hexapoda</taxon>
        <taxon>Insecta</taxon>
        <taxon>Pterygota</taxon>
        <taxon>Neoptera</taxon>
        <taxon>Endopterygota</taxon>
        <taxon>Diptera</taxon>
        <taxon>Nematocera</taxon>
        <taxon>Chironomoidea</taxon>
        <taxon>Chironomidae</taxon>
        <taxon>Chironominae</taxon>
        <taxon>Chironomus</taxon>
    </lineage>
</organism>
<dbReference type="GO" id="GO:0005886">
    <property type="term" value="C:plasma membrane"/>
    <property type="evidence" value="ECO:0007669"/>
    <property type="project" value="UniProtKB-SubCell"/>
</dbReference>
<evidence type="ECO:0000256" key="4">
    <source>
        <dbReference type="ARBA" id="ARBA00022725"/>
    </source>
</evidence>
<feature type="transmembrane region" description="Helical" evidence="9">
    <location>
        <begin position="1774"/>
        <end position="1796"/>
    </location>
</feature>
<feature type="transmembrane region" description="Helical" evidence="9">
    <location>
        <begin position="1434"/>
        <end position="1462"/>
    </location>
</feature>
<dbReference type="GO" id="GO:0005549">
    <property type="term" value="F:odorant binding"/>
    <property type="evidence" value="ECO:0007669"/>
    <property type="project" value="InterPro"/>
</dbReference>
<feature type="transmembrane region" description="Helical" evidence="9">
    <location>
        <begin position="55"/>
        <end position="76"/>
    </location>
</feature>
<keyword evidence="8" id="KW-0807">Transducer</keyword>
<feature type="transmembrane region" description="Helical" evidence="9">
    <location>
        <begin position="1019"/>
        <end position="1041"/>
    </location>
</feature>
<keyword evidence="4" id="KW-0552">Olfaction</keyword>
<keyword evidence="2" id="KW-0716">Sensory transduction</keyword>
<feature type="transmembrane region" description="Helical" evidence="9">
    <location>
        <begin position="1107"/>
        <end position="1132"/>
    </location>
</feature>
<evidence type="ECO:0000256" key="5">
    <source>
        <dbReference type="ARBA" id="ARBA00022989"/>
    </source>
</evidence>
<sequence length="2055" mass="237389">MVAEHSNHDFVPSKIIKLEEFFEIQLKVFKLIGLNIIPLELTSIRARILDKLMRWYFYLCIIGFVLLILQFGIQLVIDIKKFEVVVNILPNIILFPYNCSKGIFFFINRDKILKILDKLRISFPATEVDQQTFKLEKHLKSFSMIYKVYMLFYYIDISSAMSGVLHLLIFKDIRKLPIDIWFPYDYTANNRIFIQTLFWGVWSISNACVNVIAADFFIFATVFVLSIEFKVVGENLKNAIIESQISRLYKLIVKHQDLIEVSDEVRTLFCFIFSYTLLQAAVAISSCGFLLLTAPNFADLMYSISFTACSLSQVFLYCYFGEKLIRASQDAGHSILDSNCVILIIESSRSTNWTFQMATDQNLTQKTIKLEDFFELQLKIFKILGLNVIPVERTSTRAKVVDKLMRYYFYVCIIGFILVTIQFAIQIIININDIHIIVQILPNMVLFPYNCSKAILFFIKRKKILELLDKIRIFYPESEVDQQKCKLSSHFKWSQMLNRIYILSYFGILSVAGSDILYQFIFNNVRKLATEIWYPFEPLVNNLNFMYAMMWGVWSIYNAVFITIAIDLFLCAKFLILSIQFSTVGNNIKEAINAKELTKLRELFVRHQKLIEINDDIKASFDFIFFYTFIQGAISISASGFQLLTAPTVENLLYSVSYAACSFILVFLYCYFGEKLITESEGVATTIYDSNWYDIDDIGVKKSILLAILRSQKACTLSGYGFVSLSIETFSNIYIAITFLAVSIVIVGILFNFFCFKIRKLESEIWFPFNPLVSDFNFLSAIGWSTWALYNSMLTSCAIDAFLYGIFLILSIEFRIIGQNIKNAINAKELEIIREILVRHQELIEIDEEIKNTFSPIFFYAFFLGSIAIASSIFLISTATSTTNLLALLFHTFTTFSLVFMYCTFEEKLITESEGIAAKIYESNWHEIEDIGAKKSIQLVLMRSQKACTLAGYGFVTLSIDTFALVIDQQSSGLDSEYKWFNIFTKFFVFLYCLIVFTPTIEVFFNLMYYNVRTLPDEIWFPFDPIANSLTFMIVVVLGIWAIYNSVFIVCAVDLFLCAMFIVLAIEFKIIGQNIKNAINEKSFVNLRNILIRHQELIDIAAEIKSIFSFIFFYTFIQGAITISSSTFQLIATSSTTNFLYSSFYATSAFVVVFMYCYFGEKLITQSESIALSIYDSNWYEIDDIEMKKLLLLIIVRSQKGCTLSGYGFVTLSIDTYSLAHIPVFTELRIKKLCDFVMTTTREEIAPRGKIKIENFFEFPLKCFKFVGLILIPSTNISARVQLREKILKRFYFFLIINVWLFIVALASRVIVSINDIPVVIRVLPNLTNIPYNSSKSLLLFMKRKTVLKILSDLRENFAVSKFTQEKFFYQQKLKEFNRNYKIFGVFYFFLVSSVSVDSGYHLIVNGYRKQLVEIWFPFNDTGNNFFFITTSLWIVWIASSLCLILASADFFTFGLVLVLSLEFDVLSDDIKSAIAQENKLKLREMFVRHQKLMDIYTQLDLLFRFYFFYTFFQGAVAVSTSGFQLLISSDIAELTYCAAYSGGSISQIFLYCYYGEKLMKSSIGVSESIADSNWYALKDNKLKMDLKFMMLRAQKPCALSAYTIVTLSKETFSAFWKQSKKEGKILTIEMEVPEVSPYKAIKLEDFFEFQLKIFKLIGLNIIPIEITSLRTKIIEKLMKYYFFACIIGIWLTIIQFGIRLIIDINNLDVVVRILPNITIFPYNCSKGILFFTKRKNILDILEKLRNSFPTTRVEQQKCNLQGRLKWFLIVYKVYIVFYLATISSATIGMLYQLIFNNIRKPAVEIWFPFDDTANDRNLILSLLWLIWTVPNAAVNVISADFYLFAIVLILSTEFNIFAEDIRKAINKGQTSNLRELLVHHQLLIEISENIKTLFTFIFFYTFIQGAVSISSCGFQLLTAPSLADLLYSISYTACSLSQVFLYCFYGEKLNTASQDVGKRILDSKWYELKNIRMKKSMLFIIMRSQKPCMLSGFGFVSLSIEAFSSLVAKILPNITVFPYNSSKTTLFFTKRKEILDILDKLKISFPSTQVEQQK</sequence>
<feature type="transmembrane region" description="Helical" evidence="9">
    <location>
        <begin position="1502"/>
        <end position="1528"/>
    </location>
</feature>
<feature type="transmembrane region" description="Helical" evidence="9">
    <location>
        <begin position="88"/>
        <end position="107"/>
    </location>
</feature>
<feature type="transmembrane region" description="Helical" evidence="9">
    <location>
        <begin position="766"/>
        <end position="787"/>
    </location>
</feature>
<feature type="transmembrane region" description="Helical" evidence="9">
    <location>
        <begin position="1842"/>
        <end position="1859"/>
    </location>
</feature>
<feature type="transmembrane region" description="Helical" evidence="9">
    <location>
        <begin position="407"/>
        <end position="429"/>
    </location>
</feature>
<keyword evidence="6 9" id="KW-0472">Membrane</keyword>
<evidence type="ECO:0000313" key="10">
    <source>
        <dbReference type="EMBL" id="CAG9797561.1"/>
    </source>
</evidence>
<feature type="transmembrane region" description="Helical" evidence="9">
    <location>
        <begin position="148"/>
        <end position="169"/>
    </location>
</feature>
<protein>
    <recommendedName>
        <fullName evidence="12">Odorant receptor</fullName>
    </recommendedName>
</protein>
<feature type="transmembrane region" description="Helical" evidence="9">
    <location>
        <begin position="1047"/>
        <end position="1066"/>
    </location>
</feature>
<feature type="transmembrane region" description="Helical" evidence="9">
    <location>
        <begin position="500"/>
        <end position="521"/>
    </location>
</feature>
<dbReference type="PANTHER" id="PTHR21137:SF43">
    <property type="entry name" value="ODORANT RECEPTOR 47A-RELATED"/>
    <property type="match status" value="1"/>
</dbReference>
<evidence type="ECO:0000256" key="1">
    <source>
        <dbReference type="ARBA" id="ARBA00004141"/>
    </source>
</evidence>
<feature type="transmembrane region" description="Helical" evidence="9">
    <location>
        <begin position="947"/>
        <end position="967"/>
    </location>
</feature>
<feature type="transmembrane region" description="Helical" evidence="9">
    <location>
        <begin position="1681"/>
        <end position="1703"/>
    </location>
</feature>
<feature type="transmembrane region" description="Helical" evidence="9">
    <location>
        <begin position="733"/>
        <end position="754"/>
    </location>
</feature>
<dbReference type="PANTHER" id="PTHR21137">
    <property type="entry name" value="ODORANT RECEPTOR"/>
    <property type="match status" value="1"/>
</dbReference>
<feature type="transmembrane region" description="Helical" evidence="9">
    <location>
        <begin position="857"/>
        <end position="879"/>
    </location>
</feature>
<accession>A0A9N9RGM5</accession>
<evidence type="ECO:0000256" key="8">
    <source>
        <dbReference type="ARBA" id="ARBA00023224"/>
    </source>
</evidence>
<dbReference type="Proteomes" id="UP001153620">
    <property type="component" value="Chromosome 1"/>
</dbReference>
<name>A0A9N9RGM5_9DIPT</name>
<feature type="transmembrane region" description="Helical" evidence="9">
    <location>
        <begin position="268"/>
        <end position="294"/>
    </location>
</feature>
<feature type="transmembrane region" description="Helical" evidence="9">
    <location>
        <begin position="885"/>
        <end position="905"/>
    </location>
</feature>
<feature type="transmembrane region" description="Helical" evidence="9">
    <location>
        <begin position="435"/>
        <end position="459"/>
    </location>
</feature>
<feature type="transmembrane region" description="Helical" evidence="9">
    <location>
        <begin position="624"/>
        <end position="646"/>
    </location>
</feature>
<dbReference type="InterPro" id="IPR004117">
    <property type="entry name" value="7tm6_olfct_rcpt"/>
</dbReference>
<evidence type="ECO:0000256" key="7">
    <source>
        <dbReference type="ARBA" id="ARBA00023170"/>
    </source>
</evidence>
<gene>
    <name evidence="10" type="ORF">CHIRRI_LOCUS559</name>
</gene>
<reference evidence="10" key="2">
    <citation type="submission" date="2022-10" db="EMBL/GenBank/DDBJ databases">
        <authorList>
            <consortium name="ENA_rothamsted_submissions"/>
            <consortium name="culmorum"/>
            <person name="King R."/>
        </authorList>
    </citation>
    <scope>NUCLEOTIDE SEQUENCE</scope>
</reference>
<dbReference type="EMBL" id="OU895877">
    <property type="protein sequence ID" value="CAG9797561.1"/>
    <property type="molecule type" value="Genomic_DNA"/>
</dbReference>
<evidence type="ECO:0000256" key="6">
    <source>
        <dbReference type="ARBA" id="ARBA00023136"/>
    </source>
</evidence>
<proteinExistence type="predicted"/>
<dbReference type="Pfam" id="PF02949">
    <property type="entry name" value="7tm_6"/>
    <property type="match status" value="6"/>
</dbReference>
<feature type="transmembrane region" description="Helical" evidence="9">
    <location>
        <begin position="1817"/>
        <end position="1836"/>
    </location>
</feature>
<keyword evidence="11" id="KW-1185">Reference proteome</keyword>
<dbReference type="OrthoDB" id="7534672at2759"/>
<keyword evidence="7" id="KW-0675">Receptor</keyword>
<dbReference type="GO" id="GO:0007165">
    <property type="term" value="P:signal transduction"/>
    <property type="evidence" value="ECO:0007669"/>
    <property type="project" value="UniProtKB-KW"/>
</dbReference>
<dbReference type="GO" id="GO:0004984">
    <property type="term" value="F:olfactory receptor activity"/>
    <property type="evidence" value="ECO:0007669"/>
    <property type="project" value="InterPro"/>
</dbReference>
<keyword evidence="3 9" id="KW-0812">Transmembrane</keyword>